<evidence type="ECO:0000256" key="1">
    <source>
        <dbReference type="ARBA" id="ARBA00001957"/>
    </source>
</evidence>
<dbReference type="SUPFAM" id="SSF52777">
    <property type="entry name" value="CoA-dependent acyltransferases"/>
    <property type="match status" value="2"/>
</dbReference>
<dbReference type="Gene3D" id="3.40.50.980">
    <property type="match status" value="4"/>
</dbReference>
<sequence>MTDGPDDESTTRPRARRVRPRRPRARRGTTALLPQLLAAAVEIDPTADALVSGDRAVSYSELDRLSSQIARVLIERGVGPEDIVAIAITRSIESVVALWSIAKTGAAFLPVDPTYPADRVQHMLTDSGSRVGLTTSAFRDDLPGSSEWTVLDDASFQASLDAVPDDRIAVSDRVSPLRADNPAYVIYTSGSTGLPKGVVVTHTGLADLAGEQLDRYGLTGRSRTLHFASPSFDASILELLLSVASGSAMVIAPTDVYGGDELGRFLHDNKVTHAFVTPAALASVDPAGLDVLEVVVVGGESCPPELVDKWGRDRRFFNAYGPTESTVASTISTALTPGDAVSIGDAIAGTSAFVLDRRLRPVPTGVAGELYLAGAGLARGYRWKSALTSDRFVANPFVDPQESNPRHDRTVGARMYRTGDVVRRNSSGSLEFVARNDSQVKVRGFRIELGEVDTALTAHPSVAFAVTVGHDGPAGDTVLVSYVRAVDGARPDADELSAFAAKSLPKHMIPSSIMIIDAIPLTPSGKLDRDKLPEPVFVAKEYRAPDTEAQIAVAAVFAEILGVDRVGVDDDFFELGGNSLSATRLAARIGAALDISFGAKEVFDDSTVAGLAAAAELKFGGPSRVTLGADPRPARIPLSLAQQRMWFLNRFDTESAAYNIPIAIRLTGELNETALRSAIDDVVARHEPLRTVYPSDAEGPTQVVLPDTEAVDIEVLDVAPSDIVHTVQQLAATSFDVTSEVPLRVRLYRIGESDYVLALVVQHISADGSSMGPLTRDLMVAYAARVGGVAPGWSPLPVQYADFAVWQRRALGSENDPSSVAFDQLSFWKTELAGLPDQIELPTDRPRPAMQSFAGGKVDFSIDADVQAALTGLARGMNATLFMAVHAAWAALLSRLSGSTDIAVGSPIAGRGEAALDDLIGMFANTLVFRTEVDLGASFEELLASVREADVRALANADVPFERLVEVLNPARSTARHPLFQVGLSFQNLDKVDLELPGLTVSAVDADAEVAQFDLHLILSDQYDEHGAPSGIGGTLKFASALFDASTAETIARRFVAFVSAVAEDSALAVGDVEIVDAAERDVVVRSWNDTEHVVDSGATLVSLFDASVVAAPDSVALTFESGSWTYRQFGERVNRLARHLISLGVGPESSVAVAMRRSESMVWAMFAVVAAGGAYVPVDPDQPADRTEYILSTADPVVVLTSASDGVVSVGSLSAVDVESIDLSGFSGDPLSDVDRVARLRPDNSAYVIFTSGSTGRPKGVAVSHRAVVNQLEWMRAEYELDSSDVSLLKTAATFDLSVWELWSWATIGGRLVIASADGHRDPSYLVDLVRRESVTTLHVVPSMLGALTVESGGVLPDSVRRVLAIGEALPASTAEAVLRGGGTRLDNVYGPTEAAVSVTSNEVVLPVGSAVPIGRPEWNCRVFVLDSRLHPVPAGVVGELYLSGVQLARGYHGRVDLTSERFVADPFGSGGRMYRTGDLVRWTSGGVLDYVGRSDFQVKVRGFRIELGEIESVLGAVDGVRDAVVLARRDERVGDRLVAYVVGDPGSGVDVDVDVLRSAVGEYLPSYMVPSAFVTLDALPLNVNGKLDRQALPEPEFEPRVFRAPTTSVEESVAAVFADVLGVPQVGLDDDFFELGGNSLIATQVVARLGDSVGFSVPLPWIFTDSTVEGLSRRIADGERDGAQGALDPVVRFREPTAGRILWCLHPIVGISWQFAGLAAHIDRDKGLYALQSPALTESDWSPSSIEEWAARYVDEIRRVQPAGPYELLGWSLGGVLAHAVSVQLQAQGETVSLLGMMDSVVGSAATTGELLERSGAAPATPADLFGGLVPGDVDDVDMSPEGIARLLSSVPSLGEITTDRIERVLVEAERAFELIDRYVPGRYDGTLVYFAAGSDDETGRIGADGWNAAADDVENHVLPYSHWTMASPEALTMIGSIVNR</sequence>
<dbReference type="PANTHER" id="PTHR45527:SF1">
    <property type="entry name" value="FATTY ACID SYNTHASE"/>
    <property type="match status" value="1"/>
</dbReference>
<dbReference type="GO" id="GO:0008610">
    <property type="term" value="P:lipid biosynthetic process"/>
    <property type="evidence" value="ECO:0007669"/>
    <property type="project" value="UniProtKB-ARBA"/>
</dbReference>
<dbReference type="CDD" id="cd19540">
    <property type="entry name" value="LCL_NRPS-like"/>
    <property type="match status" value="1"/>
</dbReference>
<dbReference type="InterPro" id="IPR020845">
    <property type="entry name" value="AMP-binding_CS"/>
</dbReference>
<dbReference type="InterPro" id="IPR036736">
    <property type="entry name" value="ACP-like_sf"/>
</dbReference>
<dbReference type="Gene3D" id="1.10.1200.10">
    <property type="entry name" value="ACP-like"/>
    <property type="match status" value="1"/>
</dbReference>
<dbReference type="OrthoDB" id="2472181at2"/>
<keyword evidence="7" id="KW-1185">Reference proteome</keyword>
<dbReference type="FunFam" id="3.40.50.12780:FF:000012">
    <property type="entry name" value="Non-ribosomal peptide synthetase"/>
    <property type="match status" value="1"/>
</dbReference>
<dbReference type="FunFam" id="3.30.300.30:FF:000010">
    <property type="entry name" value="Enterobactin synthetase component F"/>
    <property type="match status" value="1"/>
</dbReference>
<dbReference type="UniPathway" id="UPA00011"/>
<reference evidence="7" key="1">
    <citation type="submission" date="2017-06" db="EMBL/GenBank/DDBJ databases">
        <authorList>
            <person name="Varghese N."/>
            <person name="Submissions S."/>
        </authorList>
    </citation>
    <scope>NUCLEOTIDE SEQUENCE [LARGE SCALE GENOMIC DNA]</scope>
    <source>
        <strain evidence="7">JCM 23211</strain>
    </source>
</reference>
<dbReference type="GO" id="GO:0043041">
    <property type="term" value="P:amino acid activation for nonribosomal peptide biosynthetic process"/>
    <property type="evidence" value="ECO:0007669"/>
    <property type="project" value="TreeGrafter"/>
</dbReference>
<dbReference type="CDD" id="cd17646">
    <property type="entry name" value="A_NRPS_AB3403-like"/>
    <property type="match status" value="1"/>
</dbReference>
<dbReference type="Pfam" id="PF00501">
    <property type="entry name" value="AMP-binding"/>
    <property type="match status" value="2"/>
</dbReference>
<dbReference type="Proteomes" id="UP000198327">
    <property type="component" value="Unassembled WGS sequence"/>
</dbReference>
<dbReference type="Gene3D" id="3.30.559.30">
    <property type="entry name" value="Nonribosomal peptide synthetase, condensation domain"/>
    <property type="match status" value="1"/>
</dbReference>
<evidence type="ECO:0000256" key="2">
    <source>
        <dbReference type="ARBA" id="ARBA00022450"/>
    </source>
</evidence>
<dbReference type="FunFam" id="3.40.50.980:FF:000001">
    <property type="entry name" value="Non-ribosomal peptide synthetase"/>
    <property type="match status" value="2"/>
</dbReference>
<organism evidence="6 7">
    <name type="scientific">Rhodococcoides kyotonense</name>
    <dbReference type="NCBI Taxonomy" id="398843"/>
    <lineage>
        <taxon>Bacteria</taxon>
        <taxon>Bacillati</taxon>
        <taxon>Actinomycetota</taxon>
        <taxon>Actinomycetes</taxon>
        <taxon>Mycobacteriales</taxon>
        <taxon>Nocardiaceae</taxon>
        <taxon>Rhodococcoides</taxon>
    </lineage>
</organism>
<evidence type="ECO:0000313" key="6">
    <source>
        <dbReference type="EMBL" id="SNT48365.1"/>
    </source>
</evidence>
<feature type="region of interest" description="Disordered" evidence="4">
    <location>
        <begin position="1"/>
        <end position="26"/>
    </location>
</feature>
<dbReference type="Gene3D" id="3.40.50.1820">
    <property type="entry name" value="alpha/beta hydrolase"/>
    <property type="match status" value="1"/>
</dbReference>
<proteinExistence type="predicted"/>
<dbReference type="InterPro" id="IPR001031">
    <property type="entry name" value="Thioesterase"/>
</dbReference>
<dbReference type="Gene3D" id="3.30.300.30">
    <property type="match status" value="2"/>
</dbReference>
<dbReference type="Pfam" id="PF00975">
    <property type="entry name" value="Thioesterase"/>
    <property type="match status" value="1"/>
</dbReference>
<keyword evidence="3" id="KW-0597">Phosphoprotein</keyword>
<dbReference type="InterPro" id="IPR020806">
    <property type="entry name" value="PKS_PP-bd"/>
</dbReference>
<keyword evidence="2" id="KW-0596">Phosphopantetheine</keyword>
<dbReference type="PANTHER" id="PTHR45527">
    <property type="entry name" value="NONRIBOSOMAL PEPTIDE SYNTHETASE"/>
    <property type="match status" value="1"/>
</dbReference>
<evidence type="ECO:0000313" key="7">
    <source>
        <dbReference type="Proteomes" id="UP000198327"/>
    </source>
</evidence>
<dbReference type="GO" id="GO:0044550">
    <property type="term" value="P:secondary metabolite biosynthetic process"/>
    <property type="evidence" value="ECO:0007669"/>
    <property type="project" value="UniProtKB-ARBA"/>
</dbReference>
<dbReference type="FunFam" id="2.30.38.10:FF:000001">
    <property type="entry name" value="Non-ribosomal peptide synthetase PvdI"/>
    <property type="match status" value="1"/>
</dbReference>
<dbReference type="GO" id="GO:0031177">
    <property type="term" value="F:phosphopantetheine binding"/>
    <property type="evidence" value="ECO:0007669"/>
    <property type="project" value="InterPro"/>
</dbReference>
<dbReference type="InterPro" id="IPR023213">
    <property type="entry name" value="CAT-like_dom_sf"/>
</dbReference>
<dbReference type="Gene3D" id="3.30.559.10">
    <property type="entry name" value="Chloramphenicol acetyltransferase-like domain"/>
    <property type="match status" value="1"/>
</dbReference>
<dbReference type="SUPFAM" id="SSF47336">
    <property type="entry name" value="ACP-like"/>
    <property type="match status" value="2"/>
</dbReference>
<dbReference type="GO" id="GO:0005829">
    <property type="term" value="C:cytosol"/>
    <property type="evidence" value="ECO:0007669"/>
    <property type="project" value="TreeGrafter"/>
</dbReference>
<dbReference type="InterPro" id="IPR001242">
    <property type="entry name" value="Condensation_dom"/>
</dbReference>
<gene>
    <name evidence="6" type="ORF">SAMN05421642_1262</name>
</gene>
<protein>
    <submittedName>
        <fullName evidence="6">Amino acid adenylation domain-containing protein</fullName>
    </submittedName>
</protein>
<dbReference type="EMBL" id="FZOW01000026">
    <property type="protein sequence ID" value="SNT48365.1"/>
    <property type="molecule type" value="Genomic_DNA"/>
</dbReference>
<accession>A0A239N0E6</accession>
<feature type="compositionally biased region" description="Basic residues" evidence="4">
    <location>
        <begin position="13"/>
        <end position="26"/>
    </location>
</feature>
<dbReference type="InterPro" id="IPR020802">
    <property type="entry name" value="TesA-like"/>
</dbReference>
<dbReference type="GO" id="GO:0003824">
    <property type="term" value="F:catalytic activity"/>
    <property type="evidence" value="ECO:0007669"/>
    <property type="project" value="InterPro"/>
</dbReference>
<dbReference type="PROSITE" id="PS50075">
    <property type="entry name" value="CARRIER"/>
    <property type="match status" value="2"/>
</dbReference>
<dbReference type="SMART" id="SM00824">
    <property type="entry name" value="PKS_TE"/>
    <property type="match status" value="1"/>
</dbReference>
<evidence type="ECO:0000259" key="5">
    <source>
        <dbReference type="PROSITE" id="PS50075"/>
    </source>
</evidence>
<dbReference type="SMART" id="SM00823">
    <property type="entry name" value="PKS_PP"/>
    <property type="match status" value="2"/>
</dbReference>
<evidence type="ECO:0000256" key="4">
    <source>
        <dbReference type="SAM" id="MobiDB-lite"/>
    </source>
</evidence>
<name>A0A239N0E6_9NOCA</name>
<feature type="domain" description="Carrier" evidence="5">
    <location>
        <begin position="1606"/>
        <end position="1681"/>
    </location>
</feature>
<evidence type="ECO:0000256" key="3">
    <source>
        <dbReference type="ARBA" id="ARBA00022553"/>
    </source>
</evidence>
<dbReference type="InterPro" id="IPR009081">
    <property type="entry name" value="PP-bd_ACP"/>
</dbReference>
<dbReference type="Pfam" id="PF00550">
    <property type="entry name" value="PP-binding"/>
    <property type="match status" value="2"/>
</dbReference>
<dbReference type="InterPro" id="IPR000873">
    <property type="entry name" value="AMP-dep_synth/lig_dom"/>
</dbReference>
<comment type="cofactor">
    <cofactor evidence="1">
        <name>pantetheine 4'-phosphate</name>
        <dbReference type="ChEBI" id="CHEBI:47942"/>
    </cofactor>
</comment>
<dbReference type="InterPro" id="IPR010071">
    <property type="entry name" value="AA_adenyl_dom"/>
</dbReference>
<dbReference type="SUPFAM" id="SSF53474">
    <property type="entry name" value="alpha/beta-Hydrolases"/>
    <property type="match status" value="1"/>
</dbReference>
<dbReference type="PROSITE" id="PS00455">
    <property type="entry name" value="AMP_BINDING"/>
    <property type="match status" value="2"/>
</dbReference>
<dbReference type="InterPro" id="IPR006162">
    <property type="entry name" value="Ppantetheine_attach_site"/>
</dbReference>
<dbReference type="SUPFAM" id="SSF56801">
    <property type="entry name" value="Acetyl-CoA synthetase-like"/>
    <property type="match status" value="2"/>
</dbReference>
<dbReference type="InterPro" id="IPR045851">
    <property type="entry name" value="AMP-bd_C_sf"/>
</dbReference>
<dbReference type="Gene3D" id="2.30.38.10">
    <property type="entry name" value="Luciferase, Domain 3"/>
    <property type="match status" value="2"/>
</dbReference>
<dbReference type="Pfam" id="PF13193">
    <property type="entry name" value="AMP-binding_C"/>
    <property type="match status" value="2"/>
</dbReference>
<dbReference type="PROSITE" id="PS00012">
    <property type="entry name" value="PHOSPHOPANTETHEINE"/>
    <property type="match status" value="2"/>
</dbReference>
<dbReference type="InterPro" id="IPR025110">
    <property type="entry name" value="AMP-bd_C"/>
</dbReference>
<dbReference type="InterPro" id="IPR029058">
    <property type="entry name" value="AB_hydrolase_fold"/>
</dbReference>
<dbReference type="Pfam" id="PF00668">
    <property type="entry name" value="Condensation"/>
    <property type="match status" value="1"/>
</dbReference>
<feature type="domain" description="Carrier" evidence="5">
    <location>
        <begin position="544"/>
        <end position="619"/>
    </location>
</feature>
<dbReference type="NCBIfam" id="TIGR01733">
    <property type="entry name" value="AA-adenyl-dom"/>
    <property type="match status" value="2"/>
</dbReference>